<organism evidence="1 2">
    <name type="scientific">Ovis ammon polii x Ovis aries</name>
    <dbReference type="NCBI Taxonomy" id="2918886"/>
    <lineage>
        <taxon>Eukaryota</taxon>
        <taxon>Metazoa</taxon>
        <taxon>Chordata</taxon>
        <taxon>Craniata</taxon>
        <taxon>Vertebrata</taxon>
        <taxon>Euteleostomi</taxon>
        <taxon>Mammalia</taxon>
        <taxon>Eutheria</taxon>
        <taxon>Laurasiatheria</taxon>
        <taxon>Artiodactyla</taxon>
        <taxon>Ruminantia</taxon>
        <taxon>Pecora</taxon>
        <taxon>Bovidae</taxon>
        <taxon>Caprinae</taxon>
        <taxon>Ovis</taxon>
    </lineage>
</organism>
<keyword evidence="2" id="KW-1185">Reference proteome</keyword>
<evidence type="ECO:0000313" key="1">
    <source>
        <dbReference type="EMBL" id="KAI4590734.1"/>
    </source>
</evidence>
<protein>
    <submittedName>
        <fullName evidence="1">Uncharacterized protein</fullName>
    </submittedName>
</protein>
<comment type="caution">
    <text evidence="1">The sequence shown here is derived from an EMBL/GenBank/DDBJ whole genome shotgun (WGS) entry which is preliminary data.</text>
</comment>
<evidence type="ECO:0000313" key="2">
    <source>
        <dbReference type="Proteomes" id="UP001057279"/>
    </source>
</evidence>
<name>A0ACB9VL26_9CETA</name>
<dbReference type="EMBL" id="CM043026">
    <property type="protein sequence ID" value="KAI4590734.1"/>
    <property type="molecule type" value="Genomic_DNA"/>
</dbReference>
<proteinExistence type="predicted"/>
<accession>A0ACB9VL26</accession>
<gene>
    <name evidence="1" type="ORF">MJG53_001783</name>
</gene>
<reference evidence="1" key="1">
    <citation type="submission" date="2022-03" db="EMBL/GenBank/DDBJ databases">
        <title>Genomic analyses of argali, domestic sheep and their hybrids provide insights into chromosomal evolution, heterosis and genetic basis of agronomic traits.</title>
        <authorList>
            <person name="Li M."/>
        </authorList>
    </citation>
    <scope>NUCLEOTIDE SEQUENCE</scope>
    <source>
        <strain evidence="1">F1 hybrid</strain>
    </source>
</reference>
<dbReference type="Proteomes" id="UP001057279">
    <property type="component" value="Linkage Group LG01"/>
</dbReference>
<sequence length="477" mass="54077">MAEPVREELSALAAIFCGPDEWEVLSLSETDGAMFRILTKAEGITDTDIPLQLVFHLPLSYPSCLPGIVVNSNHLTRAQCEIVKEKLLEQAETLLSEPMVHELVLWIQQNLRHILEHPEAGGGGEKCSSAASMTVDDGLWMTLLHLDHMRAKAKYVRTVEKWASDLRLTGRLMFMGKIILILLQGDRNDIKEYLILQKTCKVDVDSSGKKCKEKMMSVLFETKVQTEHKRFLAFEVKEYSSLDELQKEFETTGLKKLFSEFVLRLRKCDMLIVWTEERIQEIAKREDVYISVSKYHPISYLIHLLSEKSQNISIFASNVVDWSSSEYMLNQAEQSTNSEVKNVDYSMAPGFSFYNMVKGKDKCTMKLKEAIPQDVPLWVLMSCVLVHCGPEVDDQPKARKSHVKKHKDLSFHTSGCGNGGMLDPFEKDEKNSLGIISSPIEVFRVTAKLLPYGSCKGVVLVDSSRDLPHVLERSEIK</sequence>